<dbReference type="InterPro" id="IPR001810">
    <property type="entry name" value="F-box_dom"/>
</dbReference>
<dbReference type="PROSITE" id="PS50181">
    <property type="entry name" value="FBOX"/>
    <property type="match status" value="1"/>
</dbReference>
<sequence length="283" mass="32957">MKKKQKTLKTGVVLPEQKQKGRRKALHHIKDMPLDILYEIFCLLTPYDLLRLSRTSKDLRKILMSRPSLFVWKACRESAGVPDPSPSMSEPAFAQLLFDPHCHFCLTAVVQVISWETMVRCCNKCFDSIFLDEDEIEGDIFDESIIHPAVLWDIFPQYYEPNSGRPVPSGLFLAQPTRAIVREFEALRDDQRKSWLAGKVETCETRSKGIAQYRKWEQQENRKRNRERHMAKIGRFKAIVGKLEESGWSKELRLADVRKTLREHKLVNQTRPLTDRSSSFHDA</sequence>
<dbReference type="Gene3D" id="1.20.1280.50">
    <property type="match status" value="1"/>
</dbReference>
<dbReference type="CDD" id="cd09917">
    <property type="entry name" value="F-box_SF"/>
    <property type="match status" value="1"/>
</dbReference>
<accession>A0ABR3FHP1</accession>
<dbReference type="SUPFAM" id="SSF81383">
    <property type="entry name" value="F-box domain"/>
    <property type="match status" value="1"/>
</dbReference>
<keyword evidence="3" id="KW-1185">Reference proteome</keyword>
<dbReference type="Proteomes" id="UP001465976">
    <property type="component" value="Unassembled WGS sequence"/>
</dbReference>
<comment type="caution">
    <text evidence="2">The sequence shown here is derived from an EMBL/GenBank/DDBJ whole genome shotgun (WGS) entry which is preliminary data.</text>
</comment>
<name>A0ABR3FHP1_9AGAR</name>
<organism evidence="2 3">
    <name type="scientific">Marasmius crinis-equi</name>
    <dbReference type="NCBI Taxonomy" id="585013"/>
    <lineage>
        <taxon>Eukaryota</taxon>
        <taxon>Fungi</taxon>
        <taxon>Dikarya</taxon>
        <taxon>Basidiomycota</taxon>
        <taxon>Agaricomycotina</taxon>
        <taxon>Agaricomycetes</taxon>
        <taxon>Agaricomycetidae</taxon>
        <taxon>Agaricales</taxon>
        <taxon>Marasmiineae</taxon>
        <taxon>Marasmiaceae</taxon>
        <taxon>Marasmius</taxon>
    </lineage>
</organism>
<evidence type="ECO:0000259" key="1">
    <source>
        <dbReference type="PROSITE" id="PS50181"/>
    </source>
</evidence>
<evidence type="ECO:0000313" key="3">
    <source>
        <dbReference type="Proteomes" id="UP001465976"/>
    </source>
</evidence>
<dbReference type="InterPro" id="IPR036047">
    <property type="entry name" value="F-box-like_dom_sf"/>
</dbReference>
<reference evidence="2 3" key="1">
    <citation type="submission" date="2024-02" db="EMBL/GenBank/DDBJ databases">
        <title>A draft genome for the cacao thread blight pathogen Marasmius crinis-equi.</title>
        <authorList>
            <person name="Cohen S.P."/>
            <person name="Baruah I.K."/>
            <person name="Amoako-Attah I."/>
            <person name="Bukari Y."/>
            <person name="Meinhardt L.W."/>
            <person name="Bailey B.A."/>
        </authorList>
    </citation>
    <scope>NUCLEOTIDE SEQUENCE [LARGE SCALE GENOMIC DNA]</scope>
    <source>
        <strain evidence="2 3">GH-76</strain>
    </source>
</reference>
<gene>
    <name evidence="2" type="ORF">V5O48_007177</name>
</gene>
<protein>
    <recommendedName>
        <fullName evidence="1">F-box domain-containing protein</fullName>
    </recommendedName>
</protein>
<dbReference type="EMBL" id="JBAHYK010000365">
    <property type="protein sequence ID" value="KAL0574785.1"/>
    <property type="molecule type" value="Genomic_DNA"/>
</dbReference>
<feature type="domain" description="F-box" evidence="1">
    <location>
        <begin position="26"/>
        <end position="75"/>
    </location>
</feature>
<dbReference type="Pfam" id="PF00646">
    <property type="entry name" value="F-box"/>
    <property type="match status" value="1"/>
</dbReference>
<evidence type="ECO:0000313" key="2">
    <source>
        <dbReference type="EMBL" id="KAL0574785.1"/>
    </source>
</evidence>
<proteinExistence type="predicted"/>
<dbReference type="SMART" id="SM00256">
    <property type="entry name" value="FBOX"/>
    <property type="match status" value="1"/>
</dbReference>